<dbReference type="STRING" id="936435.F8PYI5"/>
<comment type="subcellular location">
    <subcellularLocation>
        <location evidence="2">Nucleus</location>
    </subcellularLocation>
</comment>
<protein>
    <recommendedName>
        <fullName evidence="3">YDG domain-containing protein</fullName>
    </recommendedName>
</protein>
<dbReference type="PANTHER" id="PTHR14140">
    <property type="entry name" value="E3 UBIQUITIN-PROTEIN LIGASE UHRF-RELATED"/>
    <property type="match status" value="1"/>
</dbReference>
<evidence type="ECO:0000313" key="5">
    <source>
        <dbReference type="Proteomes" id="UP000008063"/>
    </source>
</evidence>
<dbReference type="InterPro" id="IPR003105">
    <property type="entry name" value="SRA_YDG"/>
</dbReference>
<dbReference type="GO" id="GO:0016567">
    <property type="term" value="P:protein ubiquitination"/>
    <property type="evidence" value="ECO:0007669"/>
    <property type="project" value="TreeGrafter"/>
</dbReference>
<dbReference type="InterPro" id="IPR045134">
    <property type="entry name" value="UHRF1/2-like"/>
</dbReference>
<dbReference type="HOGENOM" id="CLU_090083_2_0_1"/>
<dbReference type="OrthoDB" id="2270193at2759"/>
<keyword evidence="5" id="KW-1185">Reference proteome</keyword>
<dbReference type="GO" id="GO:0005634">
    <property type="term" value="C:nucleus"/>
    <property type="evidence" value="ECO:0007669"/>
    <property type="project" value="UniProtKB-SubCell"/>
</dbReference>
<dbReference type="Pfam" id="PF02182">
    <property type="entry name" value="SAD_SRA"/>
    <property type="match status" value="1"/>
</dbReference>
<dbReference type="InParanoid" id="F8PYI5"/>
<evidence type="ECO:0000259" key="3">
    <source>
        <dbReference type="PROSITE" id="PS51015"/>
    </source>
</evidence>
<dbReference type="SMART" id="SM00466">
    <property type="entry name" value="SRA"/>
    <property type="match status" value="1"/>
</dbReference>
<dbReference type="SUPFAM" id="SSF88697">
    <property type="entry name" value="PUA domain-like"/>
    <property type="match status" value="1"/>
</dbReference>
<reference evidence="5" key="1">
    <citation type="journal article" date="2011" name="Science">
        <title>The plant cell wall-decomposing machinery underlies the functional diversity of forest fungi.</title>
        <authorList>
            <person name="Eastwood D.C."/>
            <person name="Floudas D."/>
            <person name="Binder M."/>
            <person name="Majcherczyk A."/>
            <person name="Schneider P."/>
            <person name="Aerts A."/>
            <person name="Asiegbu F.O."/>
            <person name="Baker S.E."/>
            <person name="Barry K."/>
            <person name="Bendiksby M."/>
            <person name="Blumentritt M."/>
            <person name="Coutinho P.M."/>
            <person name="Cullen D."/>
            <person name="de Vries R.P."/>
            <person name="Gathman A."/>
            <person name="Goodell B."/>
            <person name="Henrissat B."/>
            <person name="Ihrmark K."/>
            <person name="Kauserud H."/>
            <person name="Kohler A."/>
            <person name="LaButti K."/>
            <person name="Lapidus A."/>
            <person name="Lavin J.L."/>
            <person name="Lee Y.-H."/>
            <person name="Lindquist E."/>
            <person name="Lilly W."/>
            <person name="Lucas S."/>
            <person name="Morin E."/>
            <person name="Murat C."/>
            <person name="Oguiza J.A."/>
            <person name="Park J."/>
            <person name="Pisabarro A.G."/>
            <person name="Riley R."/>
            <person name="Rosling A."/>
            <person name="Salamov A."/>
            <person name="Schmidt O."/>
            <person name="Schmutz J."/>
            <person name="Skrede I."/>
            <person name="Stenlid J."/>
            <person name="Wiebenga A."/>
            <person name="Xie X."/>
            <person name="Kuees U."/>
            <person name="Hibbett D.S."/>
            <person name="Hoffmeister D."/>
            <person name="Hoegberg N."/>
            <person name="Martin F."/>
            <person name="Grigoriev I.V."/>
            <person name="Watkinson S.C."/>
        </authorList>
    </citation>
    <scope>NUCLEOTIDE SEQUENCE [LARGE SCALE GENOMIC DNA]</scope>
    <source>
        <strain evidence="5">strain S7.3</strain>
    </source>
</reference>
<dbReference type="GO" id="GO:0061630">
    <property type="term" value="F:ubiquitin protein ligase activity"/>
    <property type="evidence" value="ECO:0007669"/>
    <property type="project" value="TreeGrafter"/>
</dbReference>
<keyword evidence="1 2" id="KW-0539">Nucleus</keyword>
<dbReference type="GO" id="GO:0044027">
    <property type="term" value="P:negative regulation of gene expression via chromosomal CpG island methylation"/>
    <property type="evidence" value="ECO:0007669"/>
    <property type="project" value="TreeGrafter"/>
</dbReference>
<feature type="domain" description="YDG" evidence="3">
    <location>
        <begin position="20"/>
        <end position="183"/>
    </location>
</feature>
<name>F8PYI5_SERL3</name>
<evidence type="ECO:0000313" key="4">
    <source>
        <dbReference type="EMBL" id="EGN98948.1"/>
    </source>
</evidence>
<dbReference type="eggNOG" id="ENOG502QRDQ">
    <property type="taxonomic scope" value="Eukaryota"/>
</dbReference>
<sequence length="270" mass="29999">MSVGKRMTTGLSVQAGHVFGHIPGIRVGTHWESRQACSLDRVHGPLMAGIHGTKDEGAYSIALSGSYSDDEDNGETFIYTGAGGRARYAEGKDGMLKRLRVGPQVEDQTWDDWGNRSLLASNRMFPVSMETKLPIRVIRSARLSSMYAPTEGMYRYDGLYIVTRAWQEKGKEHKLVCRYQFERLPGQPPLFVARRVSPPKPLQMVPIERIPRKRSLPFAGNGRDEEPATKKKAFPVTTPVIASNSNSGVNVKPFSVLSTLKFTKVRSESS</sequence>
<proteinExistence type="predicted"/>
<dbReference type="OMA" id="GTHWESR"/>
<gene>
    <name evidence="4" type="ORF">SERLA73DRAFT_90039</name>
</gene>
<dbReference type="InterPro" id="IPR036987">
    <property type="entry name" value="SRA-YDG_sf"/>
</dbReference>
<accession>F8PYI5</accession>
<organism evidence="5">
    <name type="scientific">Serpula lacrymans var. lacrymans (strain S7.3)</name>
    <name type="common">Dry rot fungus</name>
    <dbReference type="NCBI Taxonomy" id="936435"/>
    <lineage>
        <taxon>Eukaryota</taxon>
        <taxon>Fungi</taxon>
        <taxon>Dikarya</taxon>
        <taxon>Basidiomycota</taxon>
        <taxon>Agaricomycotina</taxon>
        <taxon>Agaricomycetes</taxon>
        <taxon>Agaricomycetidae</taxon>
        <taxon>Boletales</taxon>
        <taxon>Coniophorineae</taxon>
        <taxon>Serpulaceae</taxon>
        <taxon>Serpula</taxon>
    </lineage>
</organism>
<evidence type="ECO:0000256" key="2">
    <source>
        <dbReference type="PROSITE-ProRule" id="PRU00358"/>
    </source>
</evidence>
<dbReference type="Gene3D" id="2.30.280.10">
    <property type="entry name" value="SRA-YDG"/>
    <property type="match status" value="1"/>
</dbReference>
<dbReference type="AlphaFoldDB" id="F8PYI5"/>
<evidence type="ECO:0000256" key="1">
    <source>
        <dbReference type="ARBA" id="ARBA00023242"/>
    </source>
</evidence>
<dbReference type="PANTHER" id="PTHR14140:SF27">
    <property type="entry name" value="OS04G0289800 PROTEIN"/>
    <property type="match status" value="1"/>
</dbReference>
<dbReference type="Proteomes" id="UP000008063">
    <property type="component" value="Unassembled WGS sequence"/>
</dbReference>
<dbReference type="PROSITE" id="PS51015">
    <property type="entry name" value="YDG"/>
    <property type="match status" value="1"/>
</dbReference>
<dbReference type="InterPro" id="IPR015947">
    <property type="entry name" value="PUA-like_sf"/>
</dbReference>
<dbReference type="EMBL" id="GL945480">
    <property type="protein sequence ID" value="EGN98948.1"/>
    <property type="molecule type" value="Genomic_DNA"/>
</dbReference>